<dbReference type="InterPro" id="IPR003660">
    <property type="entry name" value="HAMP_dom"/>
</dbReference>
<feature type="compositionally biased region" description="Polar residues" evidence="11">
    <location>
        <begin position="323"/>
        <end position="338"/>
    </location>
</feature>
<protein>
    <submittedName>
        <fullName evidence="15">Chemotaxis protein</fullName>
    </submittedName>
</protein>
<accession>A0A0D0KPX2</accession>
<evidence type="ECO:0000256" key="4">
    <source>
        <dbReference type="ARBA" id="ARBA00022500"/>
    </source>
</evidence>
<feature type="region of interest" description="Disordered" evidence="11">
    <location>
        <begin position="322"/>
        <end position="344"/>
    </location>
</feature>
<feature type="domain" description="Methyl-accepting transducer" evidence="13">
    <location>
        <begin position="274"/>
        <end position="510"/>
    </location>
</feature>
<evidence type="ECO:0000256" key="12">
    <source>
        <dbReference type="SAM" id="Phobius"/>
    </source>
</evidence>
<comment type="caution">
    <text evidence="15">The sequence shown here is derived from an EMBL/GenBank/DDBJ whole genome shotgun (WGS) entry which is preliminary data.</text>
</comment>
<dbReference type="GO" id="GO:0006935">
    <property type="term" value="P:chemotaxis"/>
    <property type="evidence" value="ECO:0007669"/>
    <property type="project" value="UniProtKB-KW"/>
</dbReference>
<dbReference type="PROSITE" id="PS50111">
    <property type="entry name" value="CHEMOTAXIS_TRANSDUC_2"/>
    <property type="match status" value="1"/>
</dbReference>
<evidence type="ECO:0000256" key="6">
    <source>
        <dbReference type="ARBA" id="ARBA00022989"/>
    </source>
</evidence>
<reference evidence="15 16" key="1">
    <citation type="submission" date="2014-12" db="EMBL/GenBank/DDBJ databases">
        <title>16Stimator: statistical estimation of ribosomal gene copy numbers from draft genome assemblies.</title>
        <authorList>
            <person name="Perisin M.A."/>
            <person name="Vetter M."/>
            <person name="Gilbert J.A."/>
            <person name="Bergelson J."/>
        </authorList>
    </citation>
    <scope>NUCLEOTIDE SEQUENCE [LARGE SCALE GENOMIC DNA]</scope>
    <source>
        <strain evidence="15 16">MEJ086</strain>
    </source>
</reference>
<dbReference type="Proteomes" id="UP000032068">
    <property type="component" value="Unassembled WGS sequence"/>
</dbReference>
<evidence type="ECO:0000256" key="2">
    <source>
        <dbReference type="ARBA" id="ARBA00022475"/>
    </source>
</evidence>
<dbReference type="GO" id="GO:0007165">
    <property type="term" value="P:signal transduction"/>
    <property type="evidence" value="ECO:0007669"/>
    <property type="project" value="UniProtKB-KW"/>
</dbReference>
<dbReference type="SMART" id="SM00304">
    <property type="entry name" value="HAMP"/>
    <property type="match status" value="2"/>
</dbReference>
<comment type="subcellular location">
    <subcellularLocation>
        <location evidence="1">Cell membrane</location>
        <topology evidence="1">Multi-pass membrane protein</topology>
    </subcellularLocation>
</comment>
<dbReference type="PRINTS" id="PR00260">
    <property type="entry name" value="CHEMTRNSDUCR"/>
</dbReference>
<dbReference type="EMBL" id="JXQW01000029">
    <property type="protein sequence ID" value="KIQ00065.1"/>
    <property type="molecule type" value="Genomic_DNA"/>
</dbReference>
<dbReference type="AlphaFoldDB" id="A0A0D0KPX2"/>
<dbReference type="SMART" id="SM00283">
    <property type="entry name" value="MA"/>
    <property type="match status" value="1"/>
</dbReference>
<dbReference type="OrthoDB" id="8724574at2"/>
<dbReference type="Pfam" id="PF12729">
    <property type="entry name" value="4HB_MCP_1"/>
    <property type="match status" value="1"/>
</dbReference>
<dbReference type="FunFam" id="1.10.287.950:FF:000001">
    <property type="entry name" value="Methyl-accepting chemotaxis sensory transducer"/>
    <property type="match status" value="1"/>
</dbReference>
<feature type="transmembrane region" description="Helical" evidence="12">
    <location>
        <begin position="195"/>
        <end position="215"/>
    </location>
</feature>
<evidence type="ECO:0000256" key="8">
    <source>
        <dbReference type="ARBA" id="ARBA00023224"/>
    </source>
</evidence>
<evidence type="ECO:0000256" key="3">
    <source>
        <dbReference type="ARBA" id="ARBA00022481"/>
    </source>
</evidence>
<dbReference type="SUPFAM" id="SSF47170">
    <property type="entry name" value="Aspartate receptor, ligand-binding domain"/>
    <property type="match status" value="1"/>
</dbReference>
<dbReference type="CDD" id="cd11386">
    <property type="entry name" value="MCP_signal"/>
    <property type="match status" value="1"/>
</dbReference>
<dbReference type="InterPro" id="IPR035440">
    <property type="entry name" value="4HB_MCP_dom_sf"/>
</dbReference>
<dbReference type="CDD" id="cd06225">
    <property type="entry name" value="HAMP"/>
    <property type="match status" value="1"/>
</dbReference>
<comment type="similarity">
    <text evidence="9">Belongs to the methyl-accepting chemotaxis (MCP) protein family.</text>
</comment>
<evidence type="ECO:0000313" key="15">
    <source>
        <dbReference type="EMBL" id="KIQ00065.1"/>
    </source>
</evidence>
<dbReference type="Pfam" id="PF00015">
    <property type="entry name" value="MCPsignal"/>
    <property type="match status" value="1"/>
</dbReference>
<proteinExistence type="inferred from homology"/>
<evidence type="ECO:0000256" key="1">
    <source>
        <dbReference type="ARBA" id="ARBA00004651"/>
    </source>
</evidence>
<evidence type="ECO:0000256" key="11">
    <source>
        <dbReference type="SAM" id="MobiDB-lite"/>
    </source>
</evidence>
<keyword evidence="4" id="KW-0145">Chemotaxis</keyword>
<keyword evidence="5 12" id="KW-0812">Transmembrane</keyword>
<keyword evidence="3" id="KW-0488">Methylation</keyword>
<feature type="transmembrane region" description="Helical" evidence="12">
    <location>
        <begin position="12"/>
        <end position="31"/>
    </location>
</feature>
<dbReference type="InterPro" id="IPR024478">
    <property type="entry name" value="HlyB_4HB_MCP"/>
</dbReference>
<evidence type="ECO:0000313" key="16">
    <source>
        <dbReference type="Proteomes" id="UP000032068"/>
    </source>
</evidence>
<dbReference type="GO" id="GO:0004888">
    <property type="term" value="F:transmembrane signaling receptor activity"/>
    <property type="evidence" value="ECO:0007669"/>
    <property type="project" value="InterPro"/>
</dbReference>
<keyword evidence="7 12" id="KW-0472">Membrane</keyword>
<evidence type="ECO:0000256" key="7">
    <source>
        <dbReference type="ARBA" id="ARBA00023136"/>
    </source>
</evidence>
<dbReference type="SUPFAM" id="SSF58104">
    <property type="entry name" value="Methyl-accepting chemotaxis protein (MCP) signaling domain"/>
    <property type="match status" value="1"/>
</dbReference>
<keyword evidence="8 10" id="KW-0807">Transducer</keyword>
<evidence type="ECO:0000256" key="9">
    <source>
        <dbReference type="ARBA" id="ARBA00029447"/>
    </source>
</evidence>
<dbReference type="Gene3D" id="1.10.287.950">
    <property type="entry name" value="Methyl-accepting chemotaxis protein"/>
    <property type="match status" value="1"/>
</dbReference>
<evidence type="ECO:0000256" key="10">
    <source>
        <dbReference type="PROSITE-ProRule" id="PRU00284"/>
    </source>
</evidence>
<sequence length="546" mass="57770">MNWFYNAKLATKLYLAFALCATITLVVGAVGSQGIGSLSSSLQLVFSNNLVSVAKTAEARSNAVAQNRDLYRLLDAATAGAPQSERSAILTSMKENRQTSERAFATYRATPLADDERAAGDRMDKSWPAYQALVERALALIESGDFDAARLLIAGDVSQAYRTVIDEMGIMVESNNRQIGEGAEDARQREAAAKLNLYIGIGLAFLAAFLLGMFISRVISAPITLAVRNAERIAGGDLTHTIASGHRDEVGQLLTALGAMQGGLKGTIQQIASAADQLASAAEELNVVTEESSRGLVRQNDEIQLAATAVTEMSAAVEEVARNATSTSEASRLTSQEAASGRDQAREAVKAITSVNSEIGHSTVIVDELAGSVRDIAKVLDVIRGIAEQTNLLALNAAIEAARAGEQGRGFAVVADEVRALAARTQASTGEIESMITSVQSRADDAVKAMGNSRTLANSTQELAKATGESLERIAHNIAEINDRNMLIATASEEQANVAREVDRNLVNIQDLSTQTSAGAHQTSASSQELSRLAISFNNLVSTFKL</sequence>
<name>A0A0D0KPX2_9PSED</name>
<dbReference type="Pfam" id="PF00672">
    <property type="entry name" value="HAMP"/>
    <property type="match status" value="1"/>
</dbReference>
<gene>
    <name evidence="15" type="ORF">RU08_11655</name>
</gene>
<dbReference type="InterPro" id="IPR004090">
    <property type="entry name" value="Chemotax_Me-accpt_rcpt"/>
</dbReference>
<feature type="domain" description="HAMP" evidence="14">
    <location>
        <begin position="217"/>
        <end position="269"/>
    </location>
</feature>
<keyword evidence="6 12" id="KW-1133">Transmembrane helix</keyword>
<evidence type="ECO:0000256" key="5">
    <source>
        <dbReference type="ARBA" id="ARBA00022692"/>
    </source>
</evidence>
<dbReference type="GO" id="GO:0005886">
    <property type="term" value="C:plasma membrane"/>
    <property type="evidence" value="ECO:0007669"/>
    <property type="project" value="UniProtKB-SubCell"/>
</dbReference>
<keyword evidence="2" id="KW-1003">Cell membrane</keyword>
<evidence type="ECO:0000259" key="14">
    <source>
        <dbReference type="PROSITE" id="PS50885"/>
    </source>
</evidence>
<evidence type="ECO:0000259" key="13">
    <source>
        <dbReference type="PROSITE" id="PS50111"/>
    </source>
</evidence>
<dbReference type="InterPro" id="IPR004089">
    <property type="entry name" value="MCPsignal_dom"/>
</dbReference>
<dbReference type="PROSITE" id="PS50885">
    <property type="entry name" value="HAMP"/>
    <property type="match status" value="1"/>
</dbReference>
<dbReference type="PANTHER" id="PTHR32089">
    <property type="entry name" value="METHYL-ACCEPTING CHEMOTAXIS PROTEIN MCPB"/>
    <property type="match status" value="1"/>
</dbReference>
<organism evidence="15 16">
    <name type="scientific">Pseudomonas fulva</name>
    <dbReference type="NCBI Taxonomy" id="47880"/>
    <lineage>
        <taxon>Bacteria</taxon>
        <taxon>Pseudomonadati</taxon>
        <taxon>Pseudomonadota</taxon>
        <taxon>Gammaproteobacteria</taxon>
        <taxon>Pseudomonadales</taxon>
        <taxon>Pseudomonadaceae</taxon>
        <taxon>Pseudomonas</taxon>
    </lineage>
</organism>
<dbReference type="PANTHER" id="PTHR32089:SF120">
    <property type="entry name" value="METHYL-ACCEPTING CHEMOTAXIS PROTEIN TLPQ"/>
    <property type="match status" value="1"/>
</dbReference>